<gene>
    <name evidence="1" type="ORF">NZD86_00205</name>
</gene>
<protein>
    <submittedName>
        <fullName evidence="1">Uncharacterized protein</fullName>
    </submittedName>
</protein>
<keyword evidence="2" id="KW-1185">Reference proteome</keyword>
<dbReference type="RefSeq" id="WP_268044475.1">
    <property type="nucleotide sequence ID" value="NZ_CP104064.1"/>
</dbReference>
<evidence type="ECO:0000313" key="2">
    <source>
        <dbReference type="Proteomes" id="UP001164803"/>
    </source>
</evidence>
<name>A0ABY6Z3Z4_9BACL</name>
<reference evidence="1" key="1">
    <citation type="submission" date="2022-08" db="EMBL/GenBank/DDBJ databases">
        <title>Alicyclobacillus dauci DSM2870, complete genome.</title>
        <authorList>
            <person name="Wang Q."/>
            <person name="Cai R."/>
            <person name="Wang Z."/>
        </authorList>
    </citation>
    <scope>NUCLEOTIDE SEQUENCE</scope>
    <source>
        <strain evidence="1">DSM 28700</strain>
    </source>
</reference>
<dbReference type="EMBL" id="CP104064">
    <property type="protein sequence ID" value="WAH37041.1"/>
    <property type="molecule type" value="Genomic_DNA"/>
</dbReference>
<evidence type="ECO:0000313" key="1">
    <source>
        <dbReference type="EMBL" id="WAH37041.1"/>
    </source>
</evidence>
<dbReference type="Proteomes" id="UP001164803">
    <property type="component" value="Chromosome"/>
</dbReference>
<proteinExistence type="predicted"/>
<sequence length="229" mass="26797">MAHQIIIVSSELDLETERIINYLSSNYDVPINAVFFRYFKQDQQEFITRSWLIDPTIVEERSTNPSKESKREKWNGQDFVVNFDDSEYRNWEDAVRFGFVSAGNGNWYSRTLKSLFVGARVFCMIPKHGYVAIGRVTQKSVPLRDAEILFEGQKRKLVDCKLKAPNMVHDIDDLESCEYVVTVDWIKTVRKEESFWIKGLRANQNSAYKLTNQYTIEKVLEHFGLDESE</sequence>
<organism evidence="1 2">
    <name type="scientific">Alicyclobacillus dauci</name>
    <dbReference type="NCBI Taxonomy" id="1475485"/>
    <lineage>
        <taxon>Bacteria</taxon>
        <taxon>Bacillati</taxon>
        <taxon>Bacillota</taxon>
        <taxon>Bacilli</taxon>
        <taxon>Bacillales</taxon>
        <taxon>Alicyclobacillaceae</taxon>
        <taxon>Alicyclobacillus</taxon>
    </lineage>
</organism>
<accession>A0ABY6Z3Z4</accession>